<feature type="compositionally biased region" description="Basic and acidic residues" evidence="1">
    <location>
        <begin position="79"/>
        <end position="99"/>
    </location>
</feature>
<gene>
    <name evidence="2" type="ORF">QYM36_011975</name>
</gene>
<organism evidence="2 3">
    <name type="scientific">Artemia franciscana</name>
    <name type="common">Brine shrimp</name>
    <name type="synonym">Artemia sanfranciscana</name>
    <dbReference type="NCBI Taxonomy" id="6661"/>
    <lineage>
        <taxon>Eukaryota</taxon>
        <taxon>Metazoa</taxon>
        <taxon>Ecdysozoa</taxon>
        <taxon>Arthropoda</taxon>
        <taxon>Crustacea</taxon>
        <taxon>Branchiopoda</taxon>
        <taxon>Anostraca</taxon>
        <taxon>Artemiidae</taxon>
        <taxon>Artemia</taxon>
    </lineage>
</organism>
<evidence type="ECO:0000313" key="2">
    <source>
        <dbReference type="EMBL" id="KAK2710631.1"/>
    </source>
</evidence>
<proteinExistence type="predicted"/>
<name>A0AA88HMY3_ARTSF</name>
<sequence length="129" mass="14937">MVYLPFSAVSKAKERKIHKYLENRRIFAYDLLYTLFAATLLDLLFGPNSLTQDEFIDAVIDTPATFETPVAYLEPGTPLHDDEKSKDIRRNKEEPKLSLDESVATHTSEDNESFQEIMNNAFERHKKRV</sequence>
<comment type="caution">
    <text evidence="2">The sequence shown here is derived from an EMBL/GenBank/DDBJ whole genome shotgun (WGS) entry which is preliminary data.</text>
</comment>
<dbReference type="AlphaFoldDB" id="A0AA88HMY3"/>
<protein>
    <submittedName>
        <fullName evidence="2">Uncharacterized protein</fullName>
    </submittedName>
</protein>
<dbReference type="EMBL" id="JAVRJZ010000016">
    <property type="protein sequence ID" value="KAK2710631.1"/>
    <property type="molecule type" value="Genomic_DNA"/>
</dbReference>
<dbReference type="InterPro" id="IPR019148">
    <property type="entry name" value="Nuclear_protein_DGCR14_ESS-2"/>
</dbReference>
<reference evidence="2" key="1">
    <citation type="submission" date="2023-07" db="EMBL/GenBank/DDBJ databases">
        <title>Chromosome-level genome assembly of Artemia franciscana.</title>
        <authorList>
            <person name="Jo E."/>
        </authorList>
    </citation>
    <scope>NUCLEOTIDE SEQUENCE</scope>
    <source>
        <tissue evidence="2">Whole body</tissue>
    </source>
</reference>
<dbReference type="Proteomes" id="UP001187531">
    <property type="component" value="Unassembled WGS sequence"/>
</dbReference>
<evidence type="ECO:0000256" key="1">
    <source>
        <dbReference type="SAM" id="MobiDB-lite"/>
    </source>
</evidence>
<dbReference type="Pfam" id="PF09751">
    <property type="entry name" value="Es2"/>
    <property type="match status" value="1"/>
</dbReference>
<accession>A0AA88HMY3</accession>
<feature type="region of interest" description="Disordered" evidence="1">
    <location>
        <begin position="72"/>
        <end position="115"/>
    </location>
</feature>
<evidence type="ECO:0000313" key="3">
    <source>
        <dbReference type="Proteomes" id="UP001187531"/>
    </source>
</evidence>
<keyword evidence="3" id="KW-1185">Reference proteome</keyword>